<gene>
    <name evidence="1" type="ORF">H6G06_22295</name>
</gene>
<dbReference type="RefSeq" id="WP_190564194.1">
    <property type="nucleotide sequence ID" value="NZ_JACJQU010000019.1"/>
</dbReference>
<dbReference type="AlphaFoldDB" id="A0A926WL56"/>
<name>A0A926WL56_9NOST</name>
<sequence>MNKKSADVQINNDNLIRYLRSPISIRERCQELFDLSIAGKSRHFTVNLSQLEAVADYVIAVSWENYPHLQIPFHSRWQHFQAGGVFRLGKFDQKLAGLTPVEKAAIKFDLAVVSVLLDAGAGNNWRYFEQETNLSFGRSEGLAVASFQMFFQGNFSRDGSLQVDAAKLQTLTESELANGFQVSSENPLVGIKGRLSLLQKLGQVLVSAPHLFGEGKPRPGNLVNYLLAKSENGQLAASTVLDAVLTGLGEIWPGRLEIAGINLGDVWFHQDVSNGGLVPFHKLSQWLTYSLLEPLQELGLIITGLDQLTGLPEYRNGGLCLDLGLIIPKDSEILKLSHSVDSEVIIEWRALTVILLDYIAATVREKLEMSAEELPLVKVLQGGTWTAGRKIAAELRKGGVPPIQISSDGTVF</sequence>
<organism evidence="1 2">
    <name type="scientific">Anabaena sphaerica FACHB-251</name>
    <dbReference type="NCBI Taxonomy" id="2692883"/>
    <lineage>
        <taxon>Bacteria</taxon>
        <taxon>Bacillati</taxon>
        <taxon>Cyanobacteriota</taxon>
        <taxon>Cyanophyceae</taxon>
        <taxon>Nostocales</taxon>
        <taxon>Nostocaceae</taxon>
        <taxon>Anabaena</taxon>
    </lineage>
</organism>
<keyword evidence="2" id="KW-1185">Reference proteome</keyword>
<dbReference type="PANTHER" id="PTHR31687">
    <property type="match status" value="1"/>
</dbReference>
<dbReference type="Proteomes" id="UP000662185">
    <property type="component" value="Unassembled WGS sequence"/>
</dbReference>
<evidence type="ECO:0000313" key="1">
    <source>
        <dbReference type="EMBL" id="MBD2296132.1"/>
    </source>
</evidence>
<evidence type="ECO:0000313" key="2">
    <source>
        <dbReference type="Proteomes" id="UP000662185"/>
    </source>
</evidence>
<accession>A0A926WL56</accession>
<dbReference type="InterPro" id="IPR012469">
    <property type="entry name" value="DUF1688"/>
</dbReference>
<proteinExistence type="predicted"/>
<protein>
    <submittedName>
        <fullName evidence="1">URC4/urg3 family protein</fullName>
    </submittedName>
</protein>
<comment type="caution">
    <text evidence="1">The sequence shown here is derived from an EMBL/GenBank/DDBJ whole genome shotgun (WGS) entry which is preliminary data.</text>
</comment>
<reference evidence="2" key="1">
    <citation type="journal article" date="2020" name="ISME J.">
        <title>Comparative genomics reveals insights into cyanobacterial evolution and habitat adaptation.</title>
        <authorList>
            <person name="Chen M.Y."/>
            <person name="Teng W.K."/>
            <person name="Zhao L."/>
            <person name="Hu C.X."/>
            <person name="Zhou Y.K."/>
            <person name="Han B.P."/>
            <person name="Song L.R."/>
            <person name="Shu W.S."/>
        </authorList>
    </citation>
    <scope>NUCLEOTIDE SEQUENCE [LARGE SCALE GENOMIC DNA]</scope>
    <source>
        <strain evidence="2">FACHB-251</strain>
    </source>
</reference>
<dbReference type="EMBL" id="JACJQU010000019">
    <property type="protein sequence ID" value="MBD2296132.1"/>
    <property type="molecule type" value="Genomic_DNA"/>
</dbReference>
<dbReference type="Pfam" id="PF07958">
    <property type="entry name" value="DUF1688"/>
    <property type="match status" value="1"/>
</dbReference>
<dbReference type="PANTHER" id="PTHR31687:SF3">
    <property type="entry name" value="PROTEIN URG3"/>
    <property type="match status" value="1"/>
</dbReference>